<reference evidence="1 2" key="1">
    <citation type="submission" date="2017-10" db="EMBL/GenBank/DDBJ databases">
        <title>Comparative genomics between pathogenic Norcardia.</title>
        <authorList>
            <person name="Zeng L."/>
        </authorList>
    </citation>
    <scope>NUCLEOTIDE SEQUENCE [LARGE SCALE GENOMIC DNA]</scope>
    <source>
        <strain evidence="1 2">NC_YFY_NT001</strain>
    </source>
</reference>
<dbReference type="GeneID" id="88357979"/>
<proteinExistence type="predicted"/>
<protein>
    <submittedName>
        <fullName evidence="1">Uncharacterized protein</fullName>
    </submittedName>
</protein>
<accession>A0A291RHC0</accession>
<dbReference type="AlphaFoldDB" id="A0A291RHC0"/>
<dbReference type="RefSeq" id="WP_098693880.1">
    <property type="nucleotide sequence ID" value="NZ_CP023778.1"/>
</dbReference>
<sequence>MTAVGNECIVGIDIYVAFTGSKGNRLRTQYRGRGGAILTCALAGAASLVGPGWVTPAAAKPDTVVMTCEETGKVTWLSDGLGNEPGEVQWTNTKEYTNCKDPNGGTLTIPTPVSSVSAGTETASCDGTVTEHSGTGIMTWSDKSTSTIATDVKSETKSKGNGKGDFPITITSGTGKDLGYSAEDVDTLKVDGTCPGLKSATTTGTLTISK</sequence>
<organism evidence="1 2">
    <name type="scientific">Nocardia terpenica</name>
    <dbReference type="NCBI Taxonomy" id="455432"/>
    <lineage>
        <taxon>Bacteria</taxon>
        <taxon>Bacillati</taxon>
        <taxon>Actinomycetota</taxon>
        <taxon>Actinomycetes</taxon>
        <taxon>Mycobacteriales</taxon>
        <taxon>Nocardiaceae</taxon>
        <taxon>Nocardia</taxon>
    </lineage>
</organism>
<name>A0A291RHC0_9NOCA</name>
<dbReference type="Proteomes" id="UP000221961">
    <property type="component" value="Chromosome"/>
</dbReference>
<dbReference type="EMBL" id="CP023778">
    <property type="protein sequence ID" value="ATL66698.1"/>
    <property type="molecule type" value="Genomic_DNA"/>
</dbReference>
<gene>
    <name evidence="1" type="ORF">CRH09_11235</name>
</gene>
<evidence type="ECO:0000313" key="1">
    <source>
        <dbReference type="EMBL" id="ATL66698.1"/>
    </source>
</evidence>
<dbReference type="KEGG" id="ntp:CRH09_11235"/>
<evidence type="ECO:0000313" key="2">
    <source>
        <dbReference type="Proteomes" id="UP000221961"/>
    </source>
</evidence>